<evidence type="ECO:0000256" key="1">
    <source>
        <dbReference type="ARBA" id="ARBA00002521"/>
    </source>
</evidence>
<evidence type="ECO:0000313" key="10">
    <source>
        <dbReference type="Proteomes" id="UP000272528"/>
    </source>
</evidence>
<organism evidence="9 10">
    <name type="scientific">Paenibacillus albus</name>
    <dbReference type="NCBI Taxonomy" id="2495582"/>
    <lineage>
        <taxon>Bacteria</taxon>
        <taxon>Bacillati</taxon>
        <taxon>Bacillota</taxon>
        <taxon>Bacilli</taxon>
        <taxon>Bacillales</taxon>
        <taxon>Paenibacillaceae</taxon>
        <taxon>Paenibacillus</taxon>
    </lineage>
</organism>
<dbReference type="PANTHER" id="PTHR43330">
    <property type="entry name" value="METHIONINE AMINOPEPTIDASE"/>
    <property type="match status" value="1"/>
</dbReference>
<keyword evidence="5 6" id="KW-0378">Hydrolase</keyword>
<keyword evidence="10" id="KW-1185">Reference proteome</keyword>
<feature type="binding site" evidence="6">
    <location>
        <position position="168"/>
    </location>
    <ligand>
        <name>a divalent metal cation</name>
        <dbReference type="ChEBI" id="CHEBI:60240"/>
        <label>2</label>
        <note>catalytic</note>
    </ligand>
</feature>
<feature type="binding site" evidence="6">
    <location>
        <position position="232"/>
    </location>
    <ligand>
        <name>a divalent metal cation</name>
        <dbReference type="ChEBI" id="CHEBI:60240"/>
        <label>2</label>
        <note>catalytic</note>
    </ligand>
</feature>
<dbReference type="InterPro" id="IPR001714">
    <property type="entry name" value="Pept_M24_MAP"/>
</dbReference>
<dbReference type="Gene3D" id="3.90.230.10">
    <property type="entry name" value="Creatinase/methionine aminopeptidase superfamily"/>
    <property type="match status" value="1"/>
</dbReference>
<comment type="subunit">
    <text evidence="6">Monomer.</text>
</comment>
<dbReference type="InterPro" id="IPR000994">
    <property type="entry name" value="Pept_M24"/>
</dbReference>
<dbReference type="Proteomes" id="UP000272528">
    <property type="component" value="Chromosome"/>
</dbReference>
<protein>
    <recommendedName>
        <fullName evidence="6 7">Methionine aminopeptidase</fullName>
        <shortName evidence="6">MAP</shortName>
        <shortName evidence="6">MetAP</shortName>
        <ecNumber evidence="6 7">3.4.11.18</ecNumber>
    </recommendedName>
    <alternativeName>
        <fullName evidence="6">Peptidase M</fullName>
    </alternativeName>
</protein>
<dbReference type="GO" id="GO:0005829">
    <property type="term" value="C:cytosol"/>
    <property type="evidence" value="ECO:0007669"/>
    <property type="project" value="TreeGrafter"/>
</dbReference>
<feature type="domain" description="Peptidase M24" evidence="8">
    <location>
        <begin position="12"/>
        <end position="237"/>
    </location>
</feature>
<dbReference type="GO" id="GO:0006508">
    <property type="term" value="P:proteolysis"/>
    <property type="evidence" value="ECO:0007669"/>
    <property type="project" value="UniProtKB-KW"/>
</dbReference>
<feature type="binding site" evidence="6">
    <location>
        <position position="175"/>
    </location>
    <ligand>
        <name>substrate</name>
    </ligand>
</feature>
<evidence type="ECO:0000259" key="8">
    <source>
        <dbReference type="Pfam" id="PF00557"/>
    </source>
</evidence>
<name>A0A3S9A1C8_9BACL</name>
<dbReference type="PANTHER" id="PTHR43330:SF17">
    <property type="entry name" value="METHIONINE AMINOPEPTIDASE"/>
    <property type="match status" value="1"/>
</dbReference>
<evidence type="ECO:0000256" key="7">
    <source>
        <dbReference type="RuleBase" id="RU003653"/>
    </source>
</evidence>
<dbReference type="InterPro" id="IPR036005">
    <property type="entry name" value="Creatinase/aminopeptidase-like"/>
</dbReference>
<keyword evidence="4 6" id="KW-0479">Metal-binding</keyword>
<dbReference type="OrthoDB" id="9802055at2"/>
<dbReference type="InterPro" id="IPR002467">
    <property type="entry name" value="Pept_M24A_MAP1"/>
</dbReference>
<comment type="function">
    <text evidence="1 6">Removes the N-terminal methionine from nascent proteins. The N-terminal methionine is often cleaved when the second residue in the primary sequence is small and uncharged (Met-Ala-, Cys, Gly, Pro, Ser, Thr, or Val). Requires deformylation of the N(alpha)-formylated initiator methionine before it can be hydrolyzed.</text>
</comment>
<dbReference type="EMBL" id="CP034437">
    <property type="protein sequence ID" value="AZN39454.1"/>
    <property type="molecule type" value="Genomic_DNA"/>
</dbReference>
<dbReference type="AlphaFoldDB" id="A0A3S9A1C8"/>
<evidence type="ECO:0000313" key="9">
    <source>
        <dbReference type="EMBL" id="AZN39454.1"/>
    </source>
</evidence>
<feature type="binding site" evidence="6">
    <location>
        <position position="105"/>
    </location>
    <ligand>
        <name>a divalent metal cation</name>
        <dbReference type="ChEBI" id="CHEBI:60240"/>
        <label>2</label>
        <note>catalytic</note>
    </ligand>
</feature>
<dbReference type="Pfam" id="PF00557">
    <property type="entry name" value="Peptidase_M24"/>
    <property type="match status" value="1"/>
</dbReference>
<keyword evidence="2 6" id="KW-0031">Aminopeptidase</keyword>
<dbReference type="CDD" id="cd01086">
    <property type="entry name" value="MetAP1"/>
    <property type="match status" value="1"/>
</dbReference>
<evidence type="ECO:0000256" key="3">
    <source>
        <dbReference type="ARBA" id="ARBA00022670"/>
    </source>
</evidence>
<feature type="binding site" evidence="6">
    <location>
        <position position="201"/>
    </location>
    <ligand>
        <name>a divalent metal cation</name>
        <dbReference type="ChEBI" id="CHEBI:60240"/>
        <label>2</label>
        <note>catalytic</note>
    </ligand>
</feature>
<evidence type="ECO:0000256" key="2">
    <source>
        <dbReference type="ARBA" id="ARBA00022438"/>
    </source>
</evidence>
<reference evidence="10" key="1">
    <citation type="submission" date="2018-12" db="EMBL/GenBank/DDBJ databases">
        <title>Genome sequence of Peanibacillus sp.</title>
        <authorList>
            <person name="Subramani G."/>
            <person name="Srinivasan S."/>
            <person name="Kim M.K."/>
        </authorList>
    </citation>
    <scope>NUCLEOTIDE SEQUENCE [LARGE SCALE GENOMIC DNA]</scope>
    <source>
        <strain evidence="10">18JY67-1</strain>
    </source>
</reference>
<dbReference type="HAMAP" id="MF_01974">
    <property type="entry name" value="MetAP_1"/>
    <property type="match status" value="1"/>
</dbReference>
<dbReference type="PRINTS" id="PR00599">
    <property type="entry name" value="MAPEPTIDASE"/>
</dbReference>
<dbReference type="EC" id="3.4.11.18" evidence="6 7"/>
<sequence length="247" mass="27265">MIHYKTDEQLRLIRKAGRIVAACHKEIAARIKPGVSTLEINRFADAYMRRYGARPAQIGYKGYPYATCASVCDAVCHGFPTAVPLKEGQIVTIDMVAELDGWMADSAWTYAVGRVSPEIQKLMKLTKQALYRGIAQAVDGKRLGDIGFAVQQIADREGYSVVEEFIGHGIGRRMHEDPQVLHRGKPGTGKWLRKGMVITIEPIFVMGGPHVNIGSDGWTVRTVDGSWGAQFEHTVAVMDGEPIILTR</sequence>
<dbReference type="GO" id="GO:0046872">
    <property type="term" value="F:metal ion binding"/>
    <property type="evidence" value="ECO:0007669"/>
    <property type="project" value="UniProtKB-UniRule"/>
</dbReference>
<accession>A0A3S9A1C8</accession>
<comment type="cofactor">
    <cofactor evidence="6">
        <name>Co(2+)</name>
        <dbReference type="ChEBI" id="CHEBI:48828"/>
    </cofactor>
    <cofactor evidence="6">
        <name>Zn(2+)</name>
        <dbReference type="ChEBI" id="CHEBI:29105"/>
    </cofactor>
    <cofactor evidence="6">
        <name>Mn(2+)</name>
        <dbReference type="ChEBI" id="CHEBI:29035"/>
    </cofactor>
    <cofactor evidence="6">
        <name>Fe(2+)</name>
        <dbReference type="ChEBI" id="CHEBI:29033"/>
    </cofactor>
    <text evidence="6">Binds 2 divalent metal cations per subunit. Has a high-affinity and a low affinity metal-binding site. The true nature of the physiological cofactor is under debate. The enzyme is active with cobalt, zinc, manganese or divalent iron ions. Most likely, methionine aminopeptidases function as mononuclear Fe(2+)-metalloproteases under physiological conditions, and the catalytically relevant metal-binding site has been assigned to the histidine-containing high-affinity site.</text>
</comment>
<comment type="similarity">
    <text evidence="6">Belongs to the peptidase M24A family. Methionine aminopeptidase type 1 subfamily.</text>
</comment>
<feature type="binding site" evidence="6">
    <location>
        <position position="94"/>
    </location>
    <ligand>
        <name>a divalent metal cation</name>
        <dbReference type="ChEBI" id="CHEBI:60240"/>
        <label>1</label>
    </ligand>
</feature>
<comment type="catalytic activity">
    <reaction evidence="6 7">
        <text>Release of N-terminal amino acids, preferentially methionine, from peptides and arylamides.</text>
        <dbReference type="EC" id="3.4.11.18"/>
    </reaction>
</comment>
<evidence type="ECO:0000256" key="6">
    <source>
        <dbReference type="HAMAP-Rule" id="MF_01974"/>
    </source>
</evidence>
<dbReference type="RefSeq" id="WP_126014041.1">
    <property type="nucleotide sequence ID" value="NZ_CP034437.1"/>
</dbReference>
<dbReference type="KEGG" id="palb:EJC50_07095"/>
<dbReference type="NCBIfam" id="TIGR00500">
    <property type="entry name" value="met_pdase_I"/>
    <property type="match status" value="1"/>
</dbReference>
<feature type="binding site" evidence="6">
    <location>
        <position position="105"/>
    </location>
    <ligand>
        <name>a divalent metal cation</name>
        <dbReference type="ChEBI" id="CHEBI:60240"/>
        <label>1</label>
    </ligand>
</feature>
<proteinExistence type="inferred from homology"/>
<dbReference type="SUPFAM" id="SSF55920">
    <property type="entry name" value="Creatinase/aminopeptidase"/>
    <property type="match status" value="1"/>
</dbReference>
<evidence type="ECO:0000256" key="5">
    <source>
        <dbReference type="ARBA" id="ARBA00022801"/>
    </source>
</evidence>
<evidence type="ECO:0000256" key="4">
    <source>
        <dbReference type="ARBA" id="ARBA00022723"/>
    </source>
</evidence>
<dbReference type="GO" id="GO:0004239">
    <property type="term" value="F:initiator methionyl aminopeptidase activity"/>
    <property type="evidence" value="ECO:0007669"/>
    <property type="project" value="UniProtKB-UniRule"/>
</dbReference>
<keyword evidence="3 6" id="KW-0645">Protease</keyword>
<feature type="binding site" evidence="6">
    <location>
        <position position="232"/>
    </location>
    <ligand>
        <name>a divalent metal cation</name>
        <dbReference type="ChEBI" id="CHEBI:60240"/>
        <label>1</label>
    </ligand>
</feature>
<gene>
    <name evidence="6 9" type="primary">map</name>
    <name evidence="9" type="ORF">EJC50_07095</name>
</gene>
<dbReference type="GO" id="GO:0070006">
    <property type="term" value="F:metalloaminopeptidase activity"/>
    <property type="evidence" value="ECO:0007669"/>
    <property type="project" value="UniProtKB-UniRule"/>
</dbReference>
<feature type="binding site" evidence="6">
    <location>
        <position position="77"/>
    </location>
    <ligand>
        <name>substrate</name>
    </ligand>
</feature>